<keyword evidence="1" id="KW-0472">Membrane</keyword>
<feature type="transmembrane region" description="Helical" evidence="1">
    <location>
        <begin position="98"/>
        <end position="117"/>
    </location>
</feature>
<keyword evidence="1" id="KW-1133">Transmembrane helix</keyword>
<evidence type="ECO:0000313" key="4">
    <source>
        <dbReference type="Proteomes" id="UP000237073"/>
    </source>
</evidence>
<dbReference type="InterPro" id="IPR024399">
    <property type="entry name" value="DUF2628"/>
</dbReference>
<comment type="caution">
    <text evidence="3">The sequence shown here is derived from an EMBL/GenBank/DDBJ whole genome shotgun (WGS) entry which is preliminary data.</text>
</comment>
<dbReference type="OrthoDB" id="4727912at2"/>
<protein>
    <recommendedName>
        <fullName evidence="6">DUF2628 domain-containing protein</fullName>
    </recommendedName>
</protein>
<feature type="transmembrane region" description="Helical" evidence="1">
    <location>
        <begin position="69"/>
        <end position="86"/>
    </location>
</feature>
<accession>A0A2P5GQ71</accession>
<evidence type="ECO:0000313" key="5">
    <source>
        <dbReference type="Proteomes" id="UP000247005"/>
    </source>
</evidence>
<keyword evidence="4" id="KW-1185">Reference proteome</keyword>
<dbReference type="Pfam" id="PF10947">
    <property type="entry name" value="DUF2628"/>
    <property type="match status" value="1"/>
</dbReference>
<organism evidence="3 5">
    <name type="scientific">Superficieibacter electus</name>
    <dbReference type="NCBI Taxonomy" id="2022662"/>
    <lineage>
        <taxon>Bacteria</taxon>
        <taxon>Pseudomonadati</taxon>
        <taxon>Pseudomonadota</taxon>
        <taxon>Gammaproteobacteria</taxon>
        <taxon>Enterobacterales</taxon>
        <taxon>Enterobacteriaceae</taxon>
        <taxon>Superficieibacter</taxon>
    </lineage>
</organism>
<gene>
    <name evidence="3" type="ORF">CHU32_11420</name>
    <name evidence="2" type="ORF">CHU33_08490</name>
</gene>
<proteinExistence type="predicted"/>
<evidence type="ECO:0008006" key="6">
    <source>
        <dbReference type="Google" id="ProtNLM"/>
    </source>
</evidence>
<reference evidence="4 5" key="1">
    <citation type="submission" date="2018-01" db="EMBL/GenBank/DDBJ databases">
        <title>Superficieibacter electus gen. nov., sp. nov., an extended-spectrum beta-lactamase possessing member of the Enterobacteriaceae family, isolated from intensive care unit surfaces.</title>
        <authorList>
            <person name="Potter R.F."/>
            <person name="D'Souza A.W."/>
        </authorList>
    </citation>
    <scope>NUCLEOTIDE SEQUENCE [LARGE SCALE GENOMIC DNA]</scope>
    <source>
        <strain evidence="3 5">BP-1</strain>
        <strain evidence="2 4">BP-2</strain>
    </source>
</reference>
<name>A0A2P5GQ71_9ENTR</name>
<keyword evidence="1" id="KW-0812">Transmembrane</keyword>
<dbReference type="AlphaFoldDB" id="A0A2P5GQ71"/>
<feature type="transmembrane region" description="Helical" evidence="1">
    <location>
        <begin position="43"/>
        <end position="63"/>
    </location>
</feature>
<sequence length="147" mass="17030">MTQKTYSDKWKDRFDFFERNGLPGSPGYRDAIKQLKFTQRPRYMYNFYAFFFGFIYFCILGLWKKGLTLFVGIAVINLLLGVFEVLSDVNMDGVVRGVNIAYAAFCAMSVNSAYYLHTIKGIDSWNPFQGMTRKSSAELEKIPSRQY</sequence>
<evidence type="ECO:0000313" key="3">
    <source>
        <dbReference type="EMBL" id="POP48722.1"/>
    </source>
</evidence>
<evidence type="ECO:0000256" key="1">
    <source>
        <dbReference type="SAM" id="Phobius"/>
    </source>
</evidence>
<dbReference type="RefSeq" id="WP_103675651.1">
    <property type="nucleotide sequence ID" value="NZ_PQGD01000008.1"/>
</dbReference>
<dbReference type="EMBL" id="PQGE01000006">
    <property type="protein sequence ID" value="POP45561.1"/>
    <property type="molecule type" value="Genomic_DNA"/>
</dbReference>
<evidence type="ECO:0000313" key="2">
    <source>
        <dbReference type="EMBL" id="POP45561.1"/>
    </source>
</evidence>
<dbReference type="Proteomes" id="UP000247005">
    <property type="component" value="Unassembled WGS sequence"/>
</dbReference>
<dbReference type="EMBL" id="PQGD01000008">
    <property type="protein sequence ID" value="POP48722.1"/>
    <property type="molecule type" value="Genomic_DNA"/>
</dbReference>
<dbReference type="Proteomes" id="UP000237073">
    <property type="component" value="Unassembled WGS sequence"/>
</dbReference>